<dbReference type="Proteomes" id="UP001409585">
    <property type="component" value="Unassembled WGS sequence"/>
</dbReference>
<keyword evidence="2" id="KW-0472">Membrane</keyword>
<keyword evidence="2" id="KW-1133">Transmembrane helix</keyword>
<proteinExistence type="predicted"/>
<feature type="region of interest" description="Disordered" evidence="1">
    <location>
        <begin position="71"/>
        <end position="123"/>
    </location>
</feature>
<dbReference type="Pfam" id="PF11219">
    <property type="entry name" value="DUF3014"/>
    <property type="match status" value="1"/>
</dbReference>
<evidence type="ECO:0000256" key="2">
    <source>
        <dbReference type="SAM" id="Phobius"/>
    </source>
</evidence>
<protein>
    <recommendedName>
        <fullName evidence="5">DUF3014 domain-containing protein</fullName>
    </recommendedName>
</protein>
<organism evidence="3 4">
    <name type="scientific">Halioxenophilus aromaticivorans</name>
    <dbReference type="NCBI Taxonomy" id="1306992"/>
    <lineage>
        <taxon>Bacteria</taxon>
        <taxon>Pseudomonadati</taxon>
        <taxon>Pseudomonadota</taxon>
        <taxon>Gammaproteobacteria</taxon>
        <taxon>Alteromonadales</taxon>
        <taxon>Alteromonadaceae</taxon>
        <taxon>Halioxenophilus</taxon>
    </lineage>
</organism>
<evidence type="ECO:0000313" key="4">
    <source>
        <dbReference type="Proteomes" id="UP001409585"/>
    </source>
</evidence>
<dbReference type="AlphaFoldDB" id="A0AAV3TXN0"/>
<evidence type="ECO:0000313" key="3">
    <source>
        <dbReference type="EMBL" id="GAA4931982.1"/>
    </source>
</evidence>
<comment type="caution">
    <text evidence="3">The sequence shown here is derived from an EMBL/GenBank/DDBJ whole genome shotgun (WGS) entry which is preliminary data.</text>
</comment>
<sequence length="311" mass="34522">MPERIGDHTESKENPALVWLSVIAVVVIVGLCVWWVMRPTDGGSEYDSFNLDADAVQAAEPITTQPELADAPDIPELAPEPEVAPPEPTPEAQTNVESAEAYREPTEPASLPEPSIPNLEDSDPDIKAYFGELSADTDYQLLWQTSNLLQRWITVFDGAAQGKVIKGVIGFKPPKGKFPVEQRGANYYVSEQGYERYNGLVETIVSLDAQQLSAGFHRFRPLFEQAYGQMGYDPEQMDNTIIRVLDRIIAAPIFPGSIELTAKSVNYTFVDEGIESLPALEKQLIRMGPENTTRLQNYAKALRQTLLNPKE</sequence>
<feature type="transmembrane region" description="Helical" evidence="2">
    <location>
        <begin position="16"/>
        <end position="37"/>
    </location>
</feature>
<keyword evidence="4" id="KW-1185">Reference proteome</keyword>
<evidence type="ECO:0000256" key="1">
    <source>
        <dbReference type="SAM" id="MobiDB-lite"/>
    </source>
</evidence>
<dbReference type="RefSeq" id="WP_345416659.1">
    <property type="nucleotide sequence ID" value="NZ_AP031496.1"/>
</dbReference>
<name>A0AAV3TXN0_9ALTE</name>
<dbReference type="EMBL" id="BAABLX010000004">
    <property type="protein sequence ID" value="GAA4931982.1"/>
    <property type="molecule type" value="Genomic_DNA"/>
</dbReference>
<evidence type="ECO:0008006" key="5">
    <source>
        <dbReference type="Google" id="ProtNLM"/>
    </source>
</evidence>
<accession>A0AAV3TXN0</accession>
<gene>
    <name evidence="3" type="ORF">GCM10025791_05410</name>
</gene>
<dbReference type="InterPro" id="IPR021382">
    <property type="entry name" value="DUF3014"/>
</dbReference>
<keyword evidence="2" id="KW-0812">Transmembrane</keyword>
<reference evidence="4" key="1">
    <citation type="journal article" date="2019" name="Int. J. Syst. Evol. Microbiol.">
        <title>The Global Catalogue of Microorganisms (GCM) 10K type strain sequencing project: providing services to taxonomists for standard genome sequencing and annotation.</title>
        <authorList>
            <consortium name="The Broad Institute Genomics Platform"/>
            <consortium name="The Broad Institute Genome Sequencing Center for Infectious Disease"/>
            <person name="Wu L."/>
            <person name="Ma J."/>
        </authorList>
    </citation>
    <scope>NUCLEOTIDE SEQUENCE [LARGE SCALE GENOMIC DNA]</scope>
    <source>
        <strain evidence="4">JCM 19134</strain>
    </source>
</reference>